<dbReference type="EMBL" id="CM014086">
    <property type="protein sequence ID" value="TKS75673.1"/>
    <property type="molecule type" value="Genomic_DNA"/>
</dbReference>
<dbReference type="STRING" id="240159.A0A4U5ULC3"/>
<dbReference type="AlphaFoldDB" id="A0A4U5ULC3"/>
<feature type="region of interest" description="Disordered" evidence="2">
    <location>
        <begin position="526"/>
        <end position="581"/>
    </location>
</feature>
<keyword evidence="4" id="KW-1185">Reference proteome</keyword>
<name>A0A4U5ULC3_COLLU</name>
<feature type="region of interest" description="Disordered" evidence="2">
    <location>
        <begin position="433"/>
        <end position="456"/>
    </location>
</feature>
<evidence type="ECO:0000256" key="2">
    <source>
        <dbReference type="SAM" id="MobiDB-lite"/>
    </source>
</evidence>
<feature type="compositionally biased region" description="Acidic residues" evidence="2">
    <location>
        <begin position="526"/>
        <end position="536"/>
    </location>
</feature>
<dbReference type="Proteomes" id="UP000298787">
    <property type="component" value="Chromosome 9"/>
</dbReference>
<feature type="compositionally biased region" description="Low complexity" evidence="2">
    <location>
        <begin position="537"/>
        <end position="547"/>
    </location>
</feature>
<dbReference type="GO" id="GO:0005654">
    <property type="term" value="C:nucleoplasm"/>
    <property type="evidence" value="ECO:0007669"/>
    <property type="project" value="TreeGrafter"/>
</dbReference>
<dbReference type="InterPro" id="IPR031591">
    <property type="entry name" value="CCDC106"/>
</dbReference>
<dbReference type="Pfam" id="PF15794">
    <property type="entry name" value="CCDC106"/>
    <property type="match status" value="1"/>
</dbReference>
<sequence length="677" mass="75207">MQGQAETAFTDNMHRQTDRDKQLQAVSGGVQFLCWMLVQLLCPEDSRLLELIQLIYPGSTTANYILDGGCFDKAVRAHLLIDAAIYQHIMKHTFTEEGLGEMRTLMDKVQYYYIVDVIKIFIRTQRLADHNGHLFCIVTRMLDIFAAVGHHQYAKGARLYCQLMKQLETLPAYKETFKALLPMGTMLSVTLAMIGLAPVHGWSVGDDDEAVGETPPHAGEVTRAGATSPGVPKEGSIEVAGTATGGGQGSSATKNHSSLSLEDSPSSAAGAAGERLLDGSPTADCGHSRALTGQTRRRRELSAPTLAVPQLTSPQQTTAVLDQDLAKPQQQHRSQENHKIVMYRCGRVIIGVNGRLELCSEHLLPAQTGYLYWSQLTTQSVSFRRGRVPFTSVSDVKRRDKSSVFYALGMRTVCRTTLVNELELVIRALHRRTEEEDKQPSGPKAKKKTHVQKEEVMTDVPEMTEHKPNSTGSVSMVEFSEAKIQWQDKLIKDLEEERNFLRAQVQGERKKTLKHPKVLKMAVDYEDDGHMDDGDDLSPSSPNISDSSDSDTPRRKPHPTQSPPGATASGRGHMRVKGPDEAIRRYQRVLKTFSRVRTMSEAFRINGVDRGTIKMTAPIAELKIVDPDTFNTLKFNPATDTLMSFAKKCAAHISSEKRVIIEDMKSRGKLLPLLLKY</sequence>
<dbReference type="PANTHER" id="PTHR16477">
    <property type="entry name" value="COILED-COIL DOMAIN-CONTAINING PROTEIN 106"/>
    <property type="match status" value="1"/>
</dbReference>
<evidence type="ECO:0000313" key="3">
    <source>
        <dbReference type="EMBL" id="TKS75673.1"/>
    </source>
</evidence>
<gene>
    <name evidence="3" type="ORF">D9C73_010166</name>
</gene>
<proteinExistence type="predicted"/>
<organism evidence="3 4">
    <name type="scientific">Collichthys lucidus</name>
    <name type="common">Big head croaker</name>
    <name type="synonym">Sciaena lucida</name>
    <dbReference type="NCBI Taxonomy" id="240159"/>
    <lineage>
        <taxon>Eukaryota</taxon>
        <taxon>Metazoa</taxon>
        <taxon>Chordata</taxon>
        <taxon>Craniata</taxon>
        <taxon>Vertebrata</taxon>
        <taxon>Euteleostomi</taxon>
        <taxon>Actinopterygii</taxon>
        <taxon>Neopterygii</taxon>
        <taxon>Teleostei</taxon>
        <taxon>Neoteleostei</taxon>
        <taxon>Acanthomorphata</taxon>
        <taxon>Eupercaria</taxon>
        <taxon>Sciaenidae</taxon>
        <taxon>Collichthys</taxon>
    </lineage>
</organism>
<feature type="coiled-coil region" evidence="1">
    <location>
        <begin position="477"/>
        <end position="511"/>
    </location>
</feature>
<keyword evidence="1" id="KW-0175">Coiled coil</keyword>
<protein>
    <submittedName>
        <fullName evidence="3">Coiled-coil domain-containing protein 106</fullName>
    </submittedName>
</protein>
<feature type="region of interest" description="Disordered" evidence="2">
    <location>
        <begin position="207"/>
        <end position="315"/>
    </location>
</feature>
<reference evidence="3 4" key="1">
    <citation type="submission" date="2019-01" db="EMBL/GenBank/DDBJ databases">
        <title>Genome Assembly of Collichthys lucidus.</title>
        <authorList>
            <person name="Cai M."/>
            <person name="Xiao S."/>
        </authorList>
    </citation>
    <scope>NUCLEOTIDE SEQUENCE [LARGE SCALE GENOMIC DNA]</scope>
    <source>
        <strain evidence="3">JT15FE1705JMU</strain>
        <tissue evidence="3">Muscle</tissue>
    </source>
</reference>
<evidence type="ECO:0000313" key="4">
    <source>
        <dbReference type="Proteomes" id="UP000298787"/>
    </source>
</evidence>
<evidence type="ECO:0000256" key="1">
    <source>
        <dbReference type="SAM" id="Coils"/>
    </source>
</evidence>
<accession>A0A4U5ULC3</accession>
<feature type="compositionally biased region" description="Low complexity" evidence="2">
    <location>
        <begin position="250"/>
        <end position="267"/>
    </location>
</feature>
<dbReference type="PANTHER" id="PTHR16477:SF5">
    <property type="entry name" value="COILED-COIL DOMAIN-CONTAINING PROTEIN 106-RELATED"/>
    <property type="match status" value="1"/>
</dbReference>